<gene>
    <name evidence="8" type="ORF">GM658_03355</name>
</gene>
<keyword evidence="2" id="KW-0732">Signal</keyword>
<keyword evidence="9" id="KW-1185">Reference proteome</keyword>
<dbReference type="Pfam" id="PF13627">
    <property type="entry name" value="LptM_cons"/>
    <property type="match status" value="1"/>
</dbReference>
<evidence type="ECO:0000256" key="2">
    <source>
        <dbReference type="ARBA" id="ARBA00022729"/>
    </source>
</evidence>
<name>A0A6L6QCU4_9BURK</name>
<keyword evidence="6" id="KW-0449">Lipoprotein</keyword>
<feature type="compositionally biased region" description="Pro residues" evidence="7">
    <location>
        <begin position="83"/>
        <end position="99"/>
    </location>
</feature>
<evidence type="ECO:0000256" key="5">
    <source>
        <dbReference type="ARBA" id="ARBA00023237"/>
    </source>
</evidence>
<comment type="caution">
    <text evidence="8">The sequence shown here is derived from an EMBL/GenBank/DDBJ whole genome shotgun (WGS) entry which is preliminary data.</text>
</comment>
<evidence type="ECO:0000313" key="9">
    <source>
        <dbReference type="Proteomes" id="UP000472320"/>
    </source>
</evidence>
<organism evidence="8 9">
    <name type="scientific">Massilia eburnea</name>
    <dbReference type="NCBI Taxonomy" id="1776165"/>
    <lineage>
        <taxon>Bacteria</taxon>
        <taxon>Pseudomonadati</taxon>
        <taxon>Pseudomonadota</taxon>
        <taxon>Betaproteobacteria</taxon>
        <taxon>Burkholderiales</taxon>
        <taxon>Oxalobacteraceae</taxon>
        <taxon>Telluria group</taxon>
        <taxon>Massilia</taxon>
    </lineage>
</organism>
<evidence type="ECO:0000256" key="7">
    <source>
        <dbReference type="SAM" id="MobiDB-lite"/>
    </source>
</evidence>
<dbReference type="NCBIfam" id="NF047847">
    <property type="entry name" value="SS_mature_LptM"/>
    <property type="match status" value="1"/>
</dbReference>
<protein>
    <recommendedName>
        <fullName evidence="10">Lipoprotein</fullName>
    </recommendedName>
</protein>
<dbReference type="InterPro" id="IPR032831">
    <property type="entry name" value="LptM_cons"/>
</dbReference>
<dbReference type="Proteomes" id="UP000472320">
    <property type="component" value="Unassembled WGS sequence"/>
</dbReference>
<evidence type="ECO:0000313" key="8">
    <source>
        <dbReference type="EMBL" id="MTW09627.1"/>
    </source>
</evidence>
<evidence type="ECO:0000256" key="6">
    <source>
        <dbReference type="ARBA" id="ARBA00023288"/>
    </source>
</evidence>
<sequence length="99" mass="10413">MLLAQAVQRRLDCIQGRFSQVQKFRFGHATLQDSYQAPILIVKSRIALAVLATTVLLAGCGQTGPLYLPKPPAKPATAGKPGVAPPEAPVPSTPPASQQ</sequence>
<evidence type="ECO:0000256" key="1">
    <source>
        <dbReference type="ARBA" id="ARBA00004459"/>
    </source>
</evidence>
<dbReference type="AlphaFoldDB" id="A0A6L6QCU4"/>
<feature type="region of interest" description="Disordered" evidence="7">
    <location>
        <begin position="68"/>
        <end position="99"/>
    </location>
</feature>
<keyword evidence="5" id="KW-0998">Cell outer membrane</keyword>
<evidence type="ECO:0000256" key="4">
    <source>
        <dbReference type="ARBA" id="ARBA00023139"/>
    </source>
</evidence>
<dbReference type="EMBL" id="WNKX01000002">
    <property type="protein sequence ID" value="MTW09627.1"/>
    <property type="molecule type" value="Genomic_DNA"/>
</dbReference>
<evidence type="ECO:0000256" key="3">
    <source>
        <dbReference type="ARBA" id="ARBA00023136"/>
    </source>
</evidence>
<keyword evidence="3" id="KW-0472">Membrane</keyword>
<accession>A0A6L6QCU4</accession>
<evidence type="ECO:0008006" key="10">
    <source>
        <dbReference type="Google" id="ProtNLM"/>
    </source>
</evidence>
<reference evidence="8 9" key="1">
    <citation type="submission" date="2019-11" db="EMBL/GenBank/DDBJ databases">
        <title>Type strains purchased from KCTC, JCM and DSMZ.</title>
        <authorList>
            <person name="Lu H."/>
        </authorList>
    </citation>
    <scope>NUCLEOTIDE SEQUENCE [LARGE SCALE GENOMIC DNA]</scope>
    <source>
        <strain evidence="8 9">JCM 31587</strain>
    </source>
</reference>
<proteinExistence type="predicted"/>
<dbReference type="GO" id="GO:0009279">
    <property type="term" value="C:cell outer membrane"/>
    <property type="evidence" value="ECO:0007669"/>
    <property type="project" value="UniProtKB-SubCell"/>
</dbReference>
<comment type="subcellular location">
    <subcellularLocation>
        <location evidence="1">Cell outer membrane</location>
        <topology evidence="1">Lipid-anchor</topology>
    </subcellularLocation>
</comment>
<keyword evidence="4" id="KW-0564">Palmitate</keyword>